<accession>A0A1F5VFW2</accession>
<protein>
    <recommendedName>
        <fullName evidence="3">tRNA threonylcarbamoyladenosine biosynthesis protein TsaE</fullName>
    </recommendedName>
    <alternativeName>
        <fullName evidence="10">t(6)A37 threonylcarbamoyladenosine biosynthesis protein TsaE</fullName>
    </alternativeName>
</protein>
<dbReference type="STRING" id="1798325.A2834_04665"/>
<name>A0A1F5VFW2_9BACT</name>
<comment type="similarity">
    <text evidence="2">Belongs to the TsaE family.</text>
</comment>
<comment type="caution">
    <text evidence="11">The sequence shown here is derived from an EMBL/GenBank/DDBJ whole genome shotgun (WGS) entry which is preliminary data.</text>
</comment>
<evidence type="ECO:0000256" key="2">
    <source>
        <dbReference type="ARBA" id="ARBA00007599"/>
    </source>
</evidence>
<dbReference type="Pfam" id="PF02367">
    <property type="entry name" value="TsaE"/>
    <property type="match status" value="2"/>
</dbReference>
<keyword evidence="7" id="KW-0547">Nucleotide-binding</keyword>
<dbReference type="PANTHER" id="PTHR33540">
    <property type="entry name" value="TRNA THREONYLCARBAMOYLADENOSINE BIOSYNTHESIS PROTEIN TSAE"/>
    <property type="match status" value="1"/>
</dbReference>
<dbReference type="GO" id="GO:0005737">
    <property type="term" value="C:cytoplasm"/>
    <property type="evidence" value="ECO:0007669"/>
    <property type="project" value="UniProtKB-SubCell"/>
</dbReference>
<evidence type="ECO:0000256" key="9">
    <source>
        <dbReference type="ARBA" id="ARBA00022842"/>
    </source>
</evidence>
<dbReference type="AlphaFoldDB" id="A0A1F5VFW2"/>
<dbReference type="Proteomes" id="UP000179251">
    <property type="component" value="Unassembled WGS sequence"/>
</dbReference>
<evidence type="ECO:0000256" key="4">
    <source>
        <dbReference type="ARBA" id="ARBA00022490"/>
    </source>
</evidence>
<dbReference type="EMBL" id="MFHD01000019">
    <property type="protein sequence ID" value="OGF62322.1"/>
    <property type="molecule type" value="Genomic_DNA"/>
</dbReference>
<keyword evidence="5" id="KW-0819">tRNA processing</keyword>
<evidence type="ECO:0000256" key="5">
    <source>
        <dbReference type="ARBA" id="ARBA00022694"/>
    </source>
</evidence>
<evidence type="ECO:0000256" key="7">
    <source>
        <dbReference type="ARBA" id="ARBA00022741"/>
    </source>
</evidence>
<keyword evidence="4" id="KW-0963">Cytoplasm</keyword>
<proteinExistence type="inferred from homology"/>
<dbReference type="GO" id="GO:0046872">
    <property type="term" value="F:metal ion binding"/>
    <property type="evidence" value="ECO:0007669"/>
    <property type="project" value="UniProtKB-KW"/>
</dbReference>
<evidence type="ECO:0000313" key="11">
    <source>
        <dbReference type="EMBL" id="OGF62322.1"/>
    </source>
</evidence>
<dbReference type="InterPro" id="IPR003442">
    <property type="entry name" value="T6A_TsaE"/>
</dbReference>
<dbReference type="Gene3D" id="3.40.50.300">
    <property type="entry name" value="P-loop containing nucleotide triphosphate hydrolases"/>
    <property type="match status" value="1"/>
</dbReference>
<dbReference type="GO" id="GO:0002949">
    <property type="term" value="P:tRNA threonylcarbamoyladenosine modification"/>
    <property type="evidence" value="ECO:0007669"/>
    <property type="project" value="InterPro"/>
</dbReference>
<reference evidence="11 12" key="1">
    <citation type="journal article" date="2016" name="Nat. Commun.">
        <title>Thousands of microbial genomes shed light on interconnected biogeochemical processes in an aquifer system.</title>
        <authorList>
            <person name="Anantharaman K."/>
            <person name="Brown C.T."/>
            <person name="Hug L.A."/>
            <person name="Sharon I."/>
            <person name="Castelle C.J."/>
            <person name="Probst A.J."/>
            <person name="Thomas B.C."/>
            <person name="Singh A."/>
            <person name="Wilkins M.J."/>
            <person name="Karaoz U."/>
            <person name="Brodie E.L."/>
            <person name="Williams K.H."/>
            <person name="Hubbard S.S."/>
            <person name="Banfield J.F."/>
        </authorList>
    </citation>
    <scope>NUCLEOTIDE SEQUENCE [LARGE SCALE GENOMIC DNA]</scope>
</reference>
<keyword evidence="8" id="KW-0067">ATP-binding</keyword>
<keyword evidence="6" id="KW-0479">Metal-binding</keyword>
<evidence type="ECO:0000256" key="10">
    <source>
        <dbReference type="ARBA" id="ARBA00032441"/>
    </source>
</evidence>
<evidence type="ECO:0000256" key="8">
    <source>
        <dbReference type="ARBA" id="ARBA00022840"/>
    </source>
</evidence>
<gene>
    <name evidence="11" type="ORF">A2834_04665</name>
</gene>
<dbReference type="SUPFAM" id="SSF52540">
    <property type="entry name" value="P-loop containing nucleoside triphosphate hydrolases"/>
    <property type="match status" value="1"/>
</dbReference>
<dbReference type="PANTHER" id="PTHR33540:SF2">
    <property type="entry name" value="TRNA THREONYLCARBAMOYLADENOSINE BIOSYNTHESIS PROTEIN TSAE"/>
    <property type="match status" value="1"/>
</dbReference>
<evidence type="ECO:0000256" key="3">
    <source>
        <dbReference type="ARBA" id="ARBA00019010"/>
    </source>
</evidence>
<organism evidence="11 12">
    <name type="scientific">Candidatus Giovannonibacteria bacterium RIFCSPHIGHO2_01_FULL_45_23</name>
    <dbReference type="NCBI Taxonomy" id="1798325"/>
    <lineage>
        <taxon>Bacteria</taxon>
        <taxon>Candidatus Giovannoniibacteriota</taxon>
    </lineage>
</organism>
<sequence length="176" mass="20082">METLEILTRSSSETKKLGALLAHEIVKHRMFDKQALVISLEGEFGSGKTTFTQGFAKGLGIKENPRSPTFVIMRIYPITPNPSTPSPFVRAKGKKYSPPPYEGGGWGRLNFIHIDAYRLKSKDFKVLNWRDFIKDKNNIILVEWGNKIKNILPKGSLRIIFKHIEHSHKRLIKILA</sequence>
<evidence type="ECO:0000313" key="12">
    <source>
        <dbReference type="Proteomes" id="UP000179251"/>
    </source>
</evidence>
<dbReference type="InterPro" id="IPR027417">
    <property type="entry name" value="P-loop_NTPase"/>
</dbReference>
<keyword evidence="9" id="KW-0460">Magnesium</keyword>
<evidence type="ECO:0000256" key="1">
    <source>
        <dbReference type="ARBA" id="ARBA00004496"/>
    </source>
</evidence>
<evidence type="ECO:0000256" key="6">
    <source>
        <dbReference type="ARBA" id="ARBA00022723"/>
    </source>
</evidence>
<dbReference type="GO" id="GO:0005524">
    <property type="term" value="F:ATP binding"/>
    <property type="evidence" value="ECO:0007669"/>
    <property type="project" value="UniProtKB-KW"/>
</dbReference>
<comment type="subcellular location">
    <subcellularLocation>
        <location evidence="1">Cytoplasm</location>
    </subcellularLocation>
</comment>